<proteinExistence type="inferred from homology"/>
<evidence type="ECO:0000313" key="4">
    <source>
        <dbReference type="EMBL" id="GBC97779.1"/>
    </source>
</evidence>
<evidence type="ECO:0000256" key="2">
    <source>
        <dbReference type="SAM" id="Phobius"/>
    </source>
</evidence>
<reference evidence="5" key="1">
    <citation type="submission" date="2017-09" db="EMBL/GenBank/DDBJ databases">
        <title>Metaegenomics of thermophilic ammonia-oxidizing enrichment culture.</title>
        <authorList>
            <person name="Kato S."/>
            <person name="Suzuki K."/>
        </authorList>
    </citation>
    <scope>NUCLEOTIDE SEQUENCE [LARGE SCALE GENOMIC DNA]</scope>
</reference>
<organism evidence="4 5">
    <name type="scientific">Candidatus Fervidibacter japonicus</name>
    <dbReference type="NCBI Taxonomy" id="2035412"/>
    <lineage>
        <taxon>Bacteria</taxon>
        <taxon>Candidatus Fervidibacterota</taxon>
        <taxon>Candidatus Fervidibacter</taxon>
    </lineage>
</organism>
<dbReference type="GO" id="GO:0006465">
    <property type="term" value="P:signal peptide processing"/>
    <property type="evidence" value="ECO:0007669"/>
    <property type="project" value="TreeGrafter"/>
</dbReference>
<dbReference type="Proteomes" id="UP000236173">
    <property type="component" value="Unassembled WGS sequence"/>
</dbReference>
<accession>A0A2H5X9C0</accession>
<dbReference type="GO" id="GO:0005886">
    <property type="term" value="C:plasma membrane"/>
    <property type="evidence" value="ECO:0007669"/>
    <property type="project" value="TreeGrafter"/>
</dbReference>
<evidence type="ECO:0000259" key="3">
    <source>
        <dbReference type="Pfam" id="PF01478"/>
    </source>
</evidence>
<keyword evidence="2" id="KW-1133">Transmembrane helix</keyword>
<feature type="transmembrane region" description="Helical" evidence="2">
    <location>
        <begin position="98"/>
        <end position="119"/>
    </location>
</feature>
<evidence type="ECO:0000256" key="1">
    <source>
        <dbReference type="ARBA" id="ARBA00005801"/>
    </source>
</evidence>
<feature type="transmembrane region" description="Helical" evidence="2">
    <location>
        <begin position="30"/>
        <end position="47"/>
    </location>
</feature>
<protein>
    <recommendedName>
        <fullName evidence="3">Prepilin type IV endopeptidase peptidase domain-containing protein</fullName>
    </recommendedName>
</protein>
<comment type="similarity">
    <text evidence="1">Belongs to the peptidase A24 family.</text>
</comment>
<feature type="domain" description="Prepilin type IV endopeptidase peptidase" evidence="3">
    <location>
        <begin position="7"/>
        <end position="110"/>
    </location>
</feature>
<dbReference type="Pfam" id="PF01478">
    <property type="entry name" value="Peptidase_A24"/>
    <property type="match status" value="1"/>
</dbReference>
<dbReference type="AlphaFoldDB" id="A0A2H5X9C0"/>
<comment type="caution">
    <text evidence="4">The sequence shown here is derived from an EMBL/GenBank/DDBJ whole genome shotgun (WGS) entry which is preliminary data.</text>
</comment>
<dbReference type="PANTHER" id="PTHR30487">
    <property type="entry name" value="TYPE 4 PREPILIN-LIKE PROTEINS LEADER PEPTIDE-PROCESSING ENZYME"/>
    <property type="match status" value="1"/>
</dbReference>
<dbReference type="InterPro" id="IPR050882">
    <property type="entry name" value="Prepilin_peptidase/N-MTase"/>
</dbReference>
<name>A0A2H5X9C0_9BACT</name>
<dbReference type="EMBL" id="BEHT01000002">
    <property type="protein sequence ID" value="GBC97779.1"/>
    <property type="molecule type" value="Genomic_DNA"/>
</dbReference>
<dbReference type="InterPro" id="IPR000045">
    <property type="entry name" value="Prepilin_IV_endopep_pep"/>
</dbReference>
<keyword evidence="2" id="KW-0472">Membrane</keyword>
<keyword evidence="2" id="KW-0812">Transmembrane</keyword>
<dbReference type="PANTHER" id="PTHR30487:SF0">
    <property type="entry name" value="PREPILIN LEADER PEPTIDASE_N-METHYLTRANSFERASE-RELATED"/>
    <property type="match status" value="1"/>
</dbReference>
<feature type="transmembrane region" description="Helical" evidence="2">
    <location>
        <begin position="54"/>
        <end position="73"/>
    </location>
</feature>
<evidence type="ECO:0000313" key="5">
    <source>
        <dbReference type="Proteomes" id="UP000236173"/>
    </source>
</evidence>
<dbReference type="Gene3D" id="1.20.120.1220">
    <property type="match status" value="1"/>
</dbReference>
<dbReference type="GO" id="GO:0004190">
    <property type="term" value="F:aspartic-type endopeptidase activity"/>
    <property type="evidence" value="ECO:0007669"/>
    <property type="project" value="InterPro"/>
</dbReference>
<gene>
    <name evidence="4" type="ORF">HRbin17_00270</name>
</gene>
<sequence length="197" mass="20589">MDARNGLVIAVCLVAMVTDGRWHRIPNWLTFPAIAAGFIVNTVGSGWEGFAHSVAGVGIAALLTVPLFAAGFIKAGDVKLVAVWGAVKGVASPLLQTFVLWAFLYGAVIGGIIAVMLLARKRAWGALGRQMRAAGTSLLGMLLPVPPQAAQAPNRWGDTTTDGLQMPFPYGIALCLGALLALACEWGRGQPFPLLNG</sequence>